<protein>
    <submittedName>
        <fullName evidence="2">Uncharacterized protein</fullName>
    </submittedName>
</protein>
<accession>A0ABW3DA82</accession>
<dbReference type="RefSeq" id="WP_144933759.1">
    <property type="nucleotide sequence ID" value="NZ_JBHTIU010000043.1"/>
</dbReference>
<dbReference type="Proteomes" id="UP001597120">
    <property type="component" value="Unassembled WGS sequence"/>
</dbReference>
<evidence type="ECO:0000313" key="3">
    <source>
        <dbReference type="Proteomes" id="UP001597120"/>
    </source>
</evidence>
<gene>
    <name evidence="2" type="ORF">ACFQ03_14300</name>
</gene>
<feature type="region of interest" description="Disordered" evidence="1">
    <location>
        <begin position="1"/>
        <end position="37"/>
    </location>
</feature>
<feature type="compositionally biased region" description="Basic and acidic residues" evidence="1">
    <location>
        <begin position="1"/>
        <end position="14"/>
    </location>
</feature>
<comment type="caution">
    <text evidence="2">The sequence shown here is derived from an EMBL/GenBank/DDBJ whole genome shotgun (WGS) entry which is preliminary data.</text>
</comment>
<name>A0ABW3DA82_9BACL</name>
<organism evidence="2 3">
    <name type="scientific">Paenibacillus residui</name>
    <dbReference type="NCBI Taxonomy" id="629724"/>
    <lineage>
        <taxon>Bacteria</taxon>
        <taxon>Bacillati</taxon>
        <taxon>Bacillota</taxon>
        <taxon>Bacilli</taxon>
        <taxon>Bacillales</taxon>
        <taxon>Paenibacillaceae</taxon>
        <taxon>Paenibacillus</taxon>
    </lineage>
</organism>
<evidence type="ECO:0000313" key="2">
    <source>
        <dbReference type="EMBL" id="MFD0870328.1"/>
    </source>
</evidence>
<sequence>MSDERKPDLTDEQKITGQTAFETAGIPTPPDQEDMGATDGISEVVEAILDNIEDNLFPASEDEERPWRNRK</sequence>
<dbReference type="EMBL" id="JBHTIU010000043">
    <property type="protein sequence ID" value="MFD0870328.1"/>
    <property type="molecule type" value="Genomic_DNA"/>
</dbReference>
<keyword evidence="3" id="KW-1185">Reference proteome</keyword>
<evidence type="ECO:0000256" key="1">
    <source>
        <dbReference type="SAM" id="MobiDB-lite"/>
    </source>
</evidence>
<reference evidence="3" key="1">
    <citation type="journal article" date="2019" name="Int. J. Syst. Evol. Microbiol.">
        <title>The Global Catalogue of Microorganisms (GCM) 10K type strain sequencing project: providing services to taxonomists for standard genome sequencing and annotation.</title>
        <authorList>
            <consortium name="The Broad Institute Genomics Platform"/>
            <consortium name="The Broad Institute Genome Sequencing Center for Infectious Disease"/>
            <person name="Wu L."/>
            <person name="Ma J."/>
        </authorList>
    </citation>
    <scope>NUCLEOTIDE SEQUENCE [LARGE SCALE GENOMIC DNA]</scope>
    <source>
        <strain evidence="3">CCUG 57263</strain>
    </source>
</reference>
<proteinExistence type="predicted"/>